<dbReference type="AlphaFoldDB" id="A0A8J2U315"/>
<dbReference type="SUPFAM" id="SSF53822">
    <property type="entry name" value="Periplasmic binding protein-like I"/>
    <property type="match status" value="1"/>
</dbReference>
<dbReference type="PANTHER" id="PTHR46847">
    <property type="entry name" value="D-ALLOSE-BINDING PERIPLASMIC PROTEIN-RELATED"/>
    <property type="match status" value="1"/>
</dbReference>
<comment type="similarity">
    <text evidence="2">Belongs to the bacterial solute-binding protein 2 family.</text>
</comment>
<dbReference type="InterPro" id="IPR028082">
    <property type="entry name" value="Peripla_BP_I"/>
</dbReference>
<evidence type="ECO:0000313" key="5">
    <source>
        <dbReference type="EMBL" id="GGA69428.1"/>
    </source>
</evidence>
<name>A0A8J2U315_9GAMM</name>
<dbReference type="Pfam" id="PF13407">
    <property type="entry name" value="Peripla_BP_4"/>
    <property type="match status" value="1"/>
</dbReference>
<dbReference type="Proteomes" id="UP000619743">
    <property type="component" value="Unassembled WGS sequence"/>
</dbReference>
<gene>
    <name evidence="5" type="ORF">GCM10011369_08870</name>
</gene>
<dbReference type="GO" id="GO:0030246">
    <property type="term" value="F:carbohydrate binding"/>
    <property type="evidence" value="ECO:0007669"/>
    <property type="project" value="UniProtKB-ARBA"/>
</dbReference>
<protein>
    <recommendedName>
        <fullName evidence="4">Periplasmic binding protein domain-containing protein</fullName>
    </recommendedName>
</protein>
<comment type="subcellular location">
    <subcellularLocation>
        <location evidence="1">Cell envelope</location>
    </subcellularLocation>
</comment>
<keyword evidence="6" id="KW-1185">Reference proteome</keyword>
<evidence type="ECO:0000256" key="1">
    <source>
        <dbReference type="ARBA" id="ARBA00004196"/>
    </source>
</evidence>
<sequence>MPSSTISAFIAVLALLSSEEKTPDCVGLVTASGGSQFWQEITAGARDAATELELTLEIRSSSYESNIEQQRQALKELESLGCIAMVVAPNTPKRAQDVAKLKQKGIETIFIDRDFAAERATAILTDNYATGERAAIAMADELPKGAQIGMIRLHQSIDSTSEREQGFIDAAKMVGLTVVFDEYIETGQDASSQQMAELLARHPQLAGLFTPNESTTTTAVLARQSLQRQHPMIHIGVDANKVLLSSLAQNQLHSLFLQRPYLIGYQGVMAAAKIADGHQLPDVILTESTYITAVDLEQPEIQALLQESDNRARQSDDATLPPSD</sequence>
<keyword evidence="3" id="KW-0732">Signal</keyword>
<dbReference type="OrthoDB" id="6196975at2"/>
<evidence type="ECO:0000256" key="3">
    <source>
        <dbReference type="ARBA" id="ARBA00022729"/>
    </source>
</evidence>
<evidence type="ECO:0000256" key="2">
    <source>
        <dbReference type="ARBA" id="ARBA00007639"/>
    </source>
</evidence>
<dbReference type="EMBL" id="BMDX01000003">
    <property type="protein sequence ID" value="GGA69428.1"/>
    <property type="molecule type" value="Genomic_DNA"/>
</dbReference>
<evidence type="ECO:0000259" key="4">
    <source>
        <dbReference type="Pfam" id="PF13407"/>
    </source>
</evidence>
<accession>A0A8J2U315</accession>
<comment type="caution">
    <text evidence="5">The sequence shown here is derived from an EMBL/GenBank/DDBJ whole genome shotgun (WGS) entry which is preliminary data.</text>
</comment>
<dbReference type="GO" id="GO:0030313">
    <property type="term" value="C:cell envelope"/>
    <property type="evidence" value="ECO:0007669"/>
    <property type="project" value="UniProtKB-SubCell"/>
</dbReference>
<dbReference type="GO" id="GO:0055085">
    <property type="term" value="P:transmembrane transport"/>
    <property type="evidence" value="ECO:0007669"/>
    <property type="project" value="UniProtKB-ARBA"/>
</dbReference>
<dbReference type="PANTHER" id="PTHR46847:SF1">
    <property type="entry name" value="D-ALLOSE-BINDING PERIPLASMIC PROTEIN-RELATED"/>
    <property type="match status" value="1"/>
</dbReference>
<dbReference type="InterPro" id="IPR025997">
    <property type="entry name" value="SBP_2_dom"/>
</dbReference>
<proteinExistence type="inferred from homology"/>
<feature type="domain" description="Periplasmic binding protein" evidence="4">
    <location>
        <begin position="26"/>
        <end position="278"/>
    </location>
</feature>
<dbReference type="RefSeq" id="WP_087504833.1">
    <property type="nucleotide sequence ID" value="NZ_BMDX01000003.1"/>
</dbReference>
<organism evidence="5 6">
    <name type="scientific">Neiella marina</name>
    <dbReference type="NCBI Taxonomy" id="508461"/>
    <lineage>
        <taxon>Bacteria</taxon>
        <taxon>Pseudomonadati</taxon>
        <taxon>Pseudomonadota</taxon>
        <taxon>Gammaproteobacteria</taxon>
        <taxon>Alteromonadales</taxon>
        <taxon>Echinimonadaceae</taxon>
        <taxon>Neiella</taxon>
    </lineage>
</organism>
<dbReference type="Gene3D" id="3.40.50.2300">
    <property type="match status" value="2"/>
</dbReference>
<reference evidence="6" key="1">
    <citation type="journal article" date="2019" name="Int. J. Syst. Evol. Microbiol.">
        <title>The Global Catalogue of Microorganisms (GCM) 10K type strain sequencing project: providing services to taxonomists for standard genome sequencing and annotation.</title>
        <authorList>
            <consortium name="The Broad Institute Genomics Platform"/>
            <consortium name="The Broad Institute Genome Sequencing Center for Infectious Disease"/>
            <person name="Wu L."/>
            <person name="Ma J."/>
        </authorList>
    </citation>
    <scope>NUCLEOTIDE SEQUENCE [LARGE SCALE GENOMIC DNA]</scope>
    <source>
        <strain evidence="6">CGMCC 1.10130</strain>
    </source>
</reference>
<evidence type="ECO:0000313" key="6">
    <source>
        <dbReference type="Proteomes" id="UP000619743"/>
    </source>
</evidence>